<dbReference type="Proteomes" id="UP001595698">
    <property type="component" value="Unassembled WGS sequence"/>
</dbReference>
<dbReference type="GO" id="GO:0016301">
    <property type="term" value="F:kinase activity"/>
    <property type="evidence" value="ECO:0007669"/>
    <property type="project" value="UniProtKB-KW"/>
</dbReference>
<evidence type="ECO:0000256" key="1">
    <source>
        <dbReference type="ARBA" id="ARBA00022679"/>
    </source>
</evidence>
<keyword evidence="1" id="KW-0808">Transferase</keyword>
<comment type="caution">
    <text evidence="7">The sequence shown here is derived from an EMBL/GenBank/DDBJ whole genome shotgun (WGS) entry which is preliminary data.</text>
</comment>
<keyword evidence="5" id="KW-0812">Transmembrane</keyword>
<evidence type="ECO:0000256" key="2">
    <source>
        <dbReference type="ARBA" id="ARBA00022777"/>
    </source>
</evidence>
<reference evidence="8" key="1">
    <citation type="journal article" date="2019" name="Int. J. Syst. Evol. Microbiol.">
        <title>The Global Catalogue of Microorganisms (GCM) 10K type strain sequencing project: providing services to taxonomists for standard genome sequencing and annotation.</title>
        <authorList>
            <consortium name="The Broad Institute Genomics Platform"/>
            <consortium name="The Broad Institute Genome Sequencing Center for Infectious Disease"/>
            <person name="Wu L."/>
            <person name="Ma J."/>
        </authorList>
    </citation>
    <scope>NUCLEOTIDE SEQUENCE [LARGE SCALE GENOMIC DNA]</scope>
    <source>
        <strain evidence="8">TBRC 7912</strain>
    </source>
</reference>
<evidence type="ECO:0000256" key="3">
    <source>
        <dbReference type="ARBA" id="ARBA00023012"/>
    </source>
</evidence>
<dbReference type="PANTHER" id="PTHR24421">
    <property type="entry name" value="NITRATE/NITRITE SENSOR PROTEIN NARX-RELATED"/>
    <property type="match status" value="1"/>
</dbReference>
<feature type="transmembrane region" description="Helical" evidence="5">
    <location>
        <begin position="6"/>
        <end position="28"/>
    </location>
</feature>
<dbReference type="InterPro" id="IPR036890">
    <property type="entry name" value="HATPase_C_sf"/>
</dbReference>
<accession>A0ABV8FCL7</accession>
<dbReference type="EMBL" id="JBHSBC010000045">
    <property type="protein sequence ID" value="MFC3985339.1"/>
    <property type="molecule type" value="Genomic_DNA"/>
</dbReference>
<dbReference type="InterPro" id="IPR011712">
    <property type="entry name" value="Sig_transdc_His_kin_sub3_dim/P"/>
</dbReference>
<dbReference type="Gene3D" id="3.30.565.10">
    <property type="entry name" value="Histidine kinase-like ATPase, C-terminal domain"/>
    <property type="match status" value="1"/>
</dbReference>
<evidence type="ECO:0000259" key="6">
    <source>
        <dbReference type="Pfam" id="PF07730"/>
    </source>
</evidence>
<feature type="region of interest" description="Disordered" evidence="4">
    <location>
        <begin position="186"/>
        <end position="218"/>
    </location>
</feature>
<evidence type="ECO:0000256" key="5">
    <source>
        <dbReference type="SAM" id="Phobius"/>
    </source>
</evidence>
<keyword evidence="3" id="KW-0902">Two-component regulatory system</keyword>
<evidence type="ECO:0000313" key="7">
    <source>
        <dbReference type="EMBL" id="MFC3985339.1"/>
    </source>
</evidence>
<sequence>MPHQLYAVTAVAVGALLVSLGVTIALALRVGRLRAERDRAVRHAREELARDIHDLAGHWLWLASIKSELAYRHAADDERLREELAETLQAVRRAAHAVRHVSRGSRRLSLRGESTRAQALLTGFGIDCSVSLGRPGLPEDVSAVLGTVVREAVTNMLRHSDPGRCVIELTGRDGLLRLSVANDGAPYEAPRSAPRGAPDGTPPGEWPGGEETGGNGLGNLRHRVTGIGGTLRATAGEDGWFRLVAEVPEKFF</sequence>
<keyword evidence="5" id="KW-1133">Transmembrane helix</keyword>
<name>A0ABV8FCL7_9ACTN</name>
<dbReference type="Gene3D" id="1.20.5.1930">
    <property type="match status" value="1"/>
</dbReference>
<dbReference type="RefSeq" id="WP_352011531.1">
    <property type="nucleotide sequence ID" value="NZ_JBHSBC010000045.1"/>
</dbReference>
<dbReference type="Pfam" id="PF07730">
    <property type="entry name" value="HisKA_3"/>
    <property type="match status" value="1"/>
</dbReference>
<evidence type="ECO:0000256" key="4">
    <source>
        <dbReference type="SAM" id="MobiDB-lite"/>
    </source>
</evidence>
<proteinExistence type="predicted"/>
<dbReference type="PANTHER" id="PTHR24421:SF63">
    <property type="entry name" value="SENSOR HISTIDINE KINASE DESK"/>
    <property type="match status" value="1"/>
</dbReference>
<feature type="compositionally biased region" description="Gly residues" evidence="4">
    <location>
        <begin position="206"/>
        <end position="217"/>
    </location>
</feature>
<dbReference type="InterPro" id="IPR050482">
    <property type="entry name" value="Sensor_HK_TwoCompSys"/>
</dbReference>
<keyword evidence="5" id="KW-0472">Membrane</keyword>
<protein>
    <submittedName>
        <fullName evidence="7">Sensor histidine kinase</fullName>
    </submittedName>
</protein>
<keyword evidence="8" id="KW-1185">Reference proteome</keyword>
<keyword evidence="2 7" id="KW-0418">Kinase</keyword>
<organism evidence="7 8">
    <name type="scientific">Streptosporangium jomthongense</name>
    <dbReference type="NCBI Taxonomy" id="1193683"/>
    <lineage>
        <taxon>Bacteria</taxon>
        <taxon>Bacillati</taxon>
        <taxon>Actinomycetota</taxon>
        <taxon>Actinomycetes</taxon>
        <taxon>Streptosporangiales</taxon>
        <taxon>Streptosporangiaceae</taxon>
        <taxon>Streptosporangium</taxon>
    </lineage>
</organism>
<dbReference type="CDD" id="cd16917">
    <property type="entry name" value="HATPase_UhpB-NarQ-NarX-like"/>
    <property type="match status" value="1"/>
</dbReference>
<dbReference type="SUPFAM" id="SSF55874">
    <property type="entry name" value="ATPase domain of HSP90 chaperone/DNA topoisomerase II/histidine kinase"/>
    <property type="match status" value="1"/>
</dbReference>
<feature type="domain" description="Signal transduction histidine kinase subgroup 3 dimerisation and phosphoacceptor" evidence="6">
    <location>
        <begin position="45"/>
        <end position="106"/>
    </location>
</feature>
<evidence type="ECO:0000313" key="8">
    <source>
        <dbReference type="Proteomes" id="UP001595698"/>
    </source>
</evidence>
<gene>
    <name evidence="7" type="ORF">ACFOYY_34775</name>
</gene>